<dbReference type="Pfam" id="PF04597">
    <property type="entry name" value="Ribophorin_I"/>
    <property type="match status" value="1"/>
</dbReference>
<dbReference type="Gramene" id="Manes.18G003000.1.v8.1">
    <property type="protein sequence ID" value="Manes.18G003000.1.v8.1.CDS"/>
    <property type="gene ID" value="Manes.18G003000.v8.1"/>
</dbReference>
<comment type="function">
    <text evidence="1 10">Subunit of the oligosaccharyl transferase (OST) complex that catalyzes the initial transfer of a defined glycan (Glc(3)Man(9)GlcNAc(2) in eukaryotes) from the lipid carrier dolichol-pyrophosphate to an asparagine residue within an Asn-X-Ser/Thr consensus motif in nascent polypeptide chains, the first step in protein N-glycosylation. N-glycosylation occurs cotranslationally and the complex associates with the Sec61 complex at the channel-forming translocon complex that mediates protein translocation across the endoplasmic reticulum (ER). All subunits are required for a maximal enzyme activity.</text>
</comment>
<comment type="similarity">
    <text evidence="4 10">Belongs to the OST1 family.</text>
</comment>
<evidence type="ECO:0000256" key="2">
    <source>
        <dbReference type="ARBA" id="ARBA00004115"/>
    </source>
</evidence>
<keyword evidence="12" id="KW-1185">Reference proteome</keyword>
<evidence type="ECO:0000256" key="10">
    <source>
        <dbReference type="RuleBase" id="RU361143"/>
    </source>
</evidence>
<keyword evidence="7 10" id="KW-0256">Endoplasmic reticulum</keyword>
<evidence type="ECO:0000313" key="12">
    <source>
        <dbReference type="Proteomes" id="UP000091857"/>
    </source>
</evidence>
<comment type="pathway">
    <text evidence="3 10">Protein modification; protein glycosylation.</text>
</comment>
<keyword evidence="8 10" id="KW-1133">Transmembrane helix</keyword>
<dbReference type="AlphaFoldDB" id="A0A2C9TZF6"/>
<proteinExistence type="inferred from homology"/>
<keyword evidence="6 10" id="KW-0732">Signal</keyword>
<dbReference type="EMBL" id="CM004404">
    <property type="protein sequence ID" value="OAY22495.1"/>
    <property type="molecule type" value="Genomic_DNA"/>
</dbReference>
<keyword evidence="9 10" id="KW-0472">Membrane</keyword>
<keyword evidence="5 10" id="KW-0812">Transmembrane</keyword>
<evidence type="ECO:0000256" key="7">
    <source>
        <dbReference type="ARBA" id="ARBA00022824"/>
    </source>
</evidence>
<dbReference type="PANTHER" id="PTHR21049:SF0">
    <property type="entry name" value="DOLICHYL-DIPHOSPHOOLIGOSACCHARIDE--PROTEIN GLYCOSYLTRANSFERASE SUBUNIT 1"/>
    <property type="match status" value="1"/>
</dbReference>
<dbReference type="OMA" id="YAYKIDI"/>
<feature type="chain" id="PRO_5011826662" description="Dolichyl-diphosphooligosaccharide--protein glycosyltransferase subunit 1" evidence="10">
    <location>
        <begin position="24"/>
        <end position="612"/>
    </location>
</feature>
<reference evidence="12" key="1">
    <citation type="journal article" date="2016" name="Nat. Biotechnol.">
        <title>Sequencing wild and cultivated cassava and related species reveals extensive interspecific hybridization and genetic diversity.</title>
        <authorList>
            <person name="Bredeson J.V."/>
            <person name="Lyons J.B."/>
            <person name="Prochnik S.E."/>
            <person name="Wu G.A."/>
            <person name="Ha C.M."/>
            <person name="Edsinger-Gonzales E."/>
            <person name="Grimwood J."/>
            <person name="Schmutz J."/>
            <person name="Rabbi I.Y."/>
            <person name="Egesi C."/>
            <person name="Nauluvula P."/>
            <person name="Lebot V."/>
            <person name="Ndunguru J."/>
            <person name="Mkamilo G."/>
            <person name="Bart R.S."/>
            <person name="Setter T.L."/>
            <person name="Gleadow R.M."/>
            <person name="Kulakow P."/>
            <person name="Ferguson M.E."/>
            <person name="Rounsley S."/>
            <person name="Rokhsar D.S."/>
        </authorList>
    </citation>
    <scope>NUCLEOTIDE SEQUENCE [LARGE SCALE GENOMIC DNA]</scope>
    <source>
        <strain evidence="12">cv. AM560-2</strain>
    </source>
</reference>
<accession>A0A2C9TZF6</accession>
<evidence type="ECO:0000256" key="1">
    <source>
        <dbReference type="ARBA" id="ARBA00002791"/>
    </source>
</evidence>
<comment type="subcellular location">
    <subcellularLocation>
        <location evidence="2 10">Endoplasmic reticulum membrane</location>
        <topology evidence="2 10">Single-pass type I membrane protein</topology>
    </subcellularLocation>
</comment>
<comment type="caution">
    <text evidence="11">The sequence shown here is derived from an EMBL/GenBank/DDBJ whole genome shotgun (WGS) entry which is preliminary data.</text>
</comment>
<dbReference type="STRING" id="3983.A0A2C9TZF6"/>
<gene>
    <name evidence="11" type="ORF">MANES_18G003000v8</name>
</gene>
<comment type="subunit">
    <text evidence="10">Component of the oligosaccharyltransferase (OST) complex.</text>
</comment>
<name>A0A2C9TZF6_MANES</name>
<dbReference type="OrthoDB" id="310030at2759"/>
<evidence type="ECO:0000256" key="8">
    <source>
        <dbReference type="ARBA" id="ARBA00022989"/>
    </source>
</evidence>
<organism evidence="11 12">
    <name type="scientific">Manihot esculenta</name>
    <name type="common">Cassava</name>
    <name type="synonym">Jatropha manihot</name>
    <dbReference type="NCBI Taxonomy" id="3983"/>
    <lineage>
        <taxon>Eukaryota</taxon>
        <taxon>Viridiplantae</taxon>
        <taxon>Streptophyta</taxon>
        <taxon>Embryophyta</taxon>
        <taxon>Tracheophyta</taxon>
        <taxon>Spermatophyta</taxon>
        <taxon>Magnoliopsida</taxon>
        <taxon>eudicotyledons</taxon>
        <taxon>Gunneridae</taxon>
        <taxon>Pentapetalae</taxon>
        <taxon>rosids</taxon>
        <taxon>fabids</taxon>
        <taxon>Malpighiales</taxon>
        <taxon>Euphorbiaceae</taxon>
        <taxon>Crotonoideae</taxon>
        <taxon>Manihoteae</taxon>
        <taxon>Manihot</taxon>
    </lineage>
</organism>
<evidence type="ECO:0000256" key="3">
    <source>
        <dbReference type="ARBA" id="ARBA00004922"/>
    </source>
</evidence>
<evidence type="ECO:0000313" key="11">
    <source>
        <dbReference type="EMBL" id="OAY22495.1"/>
    </source>
</evidence>
<evidence type="ECO:0000256" key="9">
    <source>
        <dbReference type="ARBA" id="ARBA00023136"/>
    </source>
</evidence>
<protein>
    <recommendedName>
        <fullName evidence="10">Dolichyl-diphosphooligosaccharide--protein glycosyltransferase subunit 1</fullName>
    </recommendedName>
</protein>
<dbReference type="Proteomes" id="UP000091857">
    <property type="component" value="Chromosome 18"/>
</dbReference>
<evidence type="ECO:0000256" key="4">
    <source>
        <dbReference type="ARBA" id="ARBA00008905"/>
    </source>
</evidence>
<feature type="signal peptide" evidence="10">
    <location>
        <begin position="1"/>
        <end position="23"/>
    </location>
</feature>
<sequence length="612" mass="68777">MGFWLRFNLLVFTIAILSTPVLSDLILSKVDRRIDLTSQIVRITSNLKVENAGSSLVSEVLLAFPELQAKNLVYLVATANEGKGKTKGSSVSLPIESANPKGMPPALNIYSVSLPKALGEGDAVTLDVLAVFTHTLKPFPEKITQADIQLVLYQDSAHYLSPYAVKFQSLSIKLPDGRIESYTKIENTKIHGSEIKYGPYENLQPFSFLPIVVHFETNQPFAVAKELVKEIEVSHWGNVQVTECYNIVHEGAKSKGEFSRLDYQARPQVRGASAIRHLVAKLPPRAHSIYYRDEIGNISTSHLWADSKKIELLMEPRYPMFGGWRTAFTIGYSMPLQDFLFESEGKRFLNISFASPINELVIDNLIVKVVLPEGSRDLSVSIPFAVKQRQESKISHLDVVGRPVVVLEKANIVPEHNQHFQVYYSFNKLSMLSEPFMLISGFFFLFVACIVYVHVDLSISKSSASYLAKLQWDEVRATIQQVESIIKQCLATHEKLEASLRDLSRIGDVQSCKTARKAADSLLKEHSKELKPLLAFLQSSPAASHILPKVEELVVKEKELQEKLMAKHSTIVDCYEKKLGGREIENRIAPQQQKVVALRQEVEDLLEYIDEI</sequence>
<dbReference type="GO" id="GO:0018279">
    <property type="term" value="P:protein N-linked glycosylation via asparagine"/>
    <property type="evidence" value="ECO:0000318"/>
    <property type="project" value="GO_Central"/>
</dbReference>
<dbReference type="PANTHER" id="PTHR21049">
    <property type="entry name" value="RIBOPHORIN I"/>
    <property type="match status" value="1"/>
</dbReference>
<feature type="transmembrane region" description="Helical" evidence="10">
    <location>
        <begin position="436"/>
        <end position="455"/>
    </location>
</feature>
<dbReference type="InterPro" id="IPR007676">
    <property type="entry name" value="Ribophorin_I"/>
</dbReference>
<dbReference type="GO" id="GO:0008250">
    <property type="term" value="C:oligosaccharyltransferase complex"/>
    <property type="evidence" value="ECO:0000318"/>
    <property type="project" value="GO_Central"/>
</dbReference>
<dbReference type="UniPathway" id="UPA00378"/>
<evidence type="ECO:0000256" key="6">
    <source>
        <dbReference type="ARBA" id="ARBA00022729"/>
    </source>
</evidence>
<evidence type="ECO:0000256" key="5">
    <source>
        <dbReference type="ARBA" id="ARBA00022692"/>
    </source>
</evidence>